<dbReference type="EMBL" id="CATQJL010000112">
    <property type="protein sequence ID" value="CAJ0595737.1"/>
    <property type="molecule type" value="Genomic_DNA"/>
</dbReference>
<keyword evidence="3" id="KW-0732">Signal</keyword>
<evidence type="ECO:0000313" key="7">
    <source>
        <dbReference type="Proteomes" id="UP001176961"/>
    </source>
</evidence>
<evidence type="ECO:0000256" key="5">
    <source>
        <dbReference type="ARBA" id="ARBA00023180"/>
    </source>
</evidence>
<dbReference type="InterPro" id="IPR042269">
    <property type="entry name" value="Ser_carbopepase_S28_SKS"/>
</dbReference>
<name>A0AA36GPC5_CYLNA</name>
<comment type="similarity">
    <text evidence="1">Belongs to the peptidase S28 family.</text>
</comment>
<dbReference type="Gene3D" id="3.40.50.1820">
    <property type="entry name" value="alpha/beta hydrolase"/>
    <property type="match status" value="2"/>
</dbReference>
<evidence type="ECO:0000256" key="2">
    <source>
        <dbReference type="ARBA" id="ARBA00022670"/>
    </source>
</evidence>
<dbReference type="GO" id="GO:0006508">
    <property type="term" value="P:proteolysis"/>
    <property type="evidence" value="ECO:0007669"/>
    <property type="project" value="UniProtKB-KW"/>
</dbReference>
<accession>A0AA36GPC5</accession>
<dbReference type="PANTHER" id="PTHR11010">
    <property type="entry name" value="PROTEASE S28 PRO-X CARBOXYPEPTIDASE-RELATED"/>
    <property type="match status" value="1"/>
</dbReference>
<sequence>MVFKQVFILVIQIWMVISWEPQFFLGRPMFGTRKGHEHMRLLLLEKETGKTMMNEFSHIATTSGPAEKFFTQKLNHFDATNNATWQQRYFYNAQYYSGSNVAFLMIGGEGPESIDWVTNKNYPFVKWAEQFGAMMFSLEHRFYGKSRPTPDQSVENLHYLSSRQALEDIAFFIKAMNKEHHLENASWITFGGFYSGALSLWARQKYPDLIAGAVGSSAPMNAVVDFWGYLDAAENALRSYSEDCAENVKKAFETFENLMLTREGRDKLDDLFMLKPNFSDRHDTTIGYDDTQFLHMTIFEKFQEAVQYSGVNQGRFVEGFGIPQVCEIMTSGSDPLQQLQDVNEYMSYNGFNHTCNDYGEMIDYLWKEEFSDELEFDSGARSWLWQTCTEFGYYQSTDGGPKGIFGSGTPLTLYLDMCYDVFGDVYNSTFIKAAVHRTQMEYGGSENYKGTNVVIPNGSIDPWHALGKYSSSDPSVVWYLMNGTAHCADMYPPSENDKPDLKTVRTLIERNLKKWLESQGRDRSNPQILSWTKPQSRALLKPEERKPIVKKRDDVKTFPKWKHNKRAFMGRPPHGFVPPPDKANNIASYTLTYFSQPYDHFNPETDYFYQQVLINSQWATPNGPHFLKIGGDSPQSEEWVINEDLPYLQWAKKFGATVHSIEHRYYGESIVGGTREDPNPDLTYLSSLQMLYDVADYIRSVNYHSNSTGPWIVFGGSYAGNLAVWARQLFPDLITGAVGSSAPVEAKLDFYEYLEVLEKAVFDYDLSCAFEIYEDIQYLHSLTLSGSGRKNISDAFKLIPPWDENTTVTALDVQFFFSNIYGQYQSAVQYNGVNKGPYADGYGIPQMCEILLPEKRSILKKLATFNEYMLKMYSEEETFNGTENSYSDFISTLKESQRYGPEAGASILWTWQTCTEFGYFQSTDRGFGMFGSPTPVNLFTRICTDLFGENYTTQAIQNNIDRINHQYGGKDFFKGTNVVLPNGSNDPWHALGLYESNDPSVVSYLIRGTAHCADMYPAREEDPPELRKARRIVEENIAKWLGKSGTTTISHKTTSSALTTTITSSQSSELILGMAVLMISPAMMLTLW</sequence>
<evidence type="ECO:0000256" key="4">
    <source>
        <dbReference type="ARBA" id="ARBA00022801"/>
    </source>
</evidence>
<dbReference type="InterPro" id="IPR029058">
    <property type="entry name" value="AB_hydrolase_fold"/>
</dbReference>
<keyword evidence="2" id="KW-0645">Protease</keyword>
<dbReference type="Pfam" id="PF05577">
    <property type="entry name" value="Peptidase_S28"/>
    <property type="match status" value="2"/>
</dbReference>
<dbReference type="Proteomes" id="UP001176961">
    <property type="component" value="Unassembled WGS sequence"/>
</dbReference>
<keyword evidence="7" id="KW-1185">Reference proteome</keyword>
<keyword evidence="4" id="KW-0378">Hydrolase</keyword>
<evidence type="ECO:0000256" key="1">
    <source>
        <dbReference type="ARBA" id="ARBA00011079"/>
    </source>
</evidence>
<evidence type="ECO:0000256" key="3">
    <source>
        <dbReference type="ARBA" id="ARBA00022729"/>
    </source>
</evidence>
<organism evidence="6 7">
    <name type="scientific">Cylicocyclus nassatus</name>
    <name type="common">Nematode worm</name>
    <dbReference type="NCBI Taxonomy" id="53992"/>
    <lineage>
        <taxon>Eukaryota</taxon>
        <taxon>Metazoa</taxon>
        <taxon>Ecdysozoa</taxon>
        <taxon>Nematoda</taxon>
        <taxon>Chromadorea</taxon>
        <taxon>Rhabditida</taxon>
        <taxon>Rhabditina</taxon>
        <taxon>Rhabditomorpha</taxon>
        <taxon>Strongyloidea</taxon>
        <taxon>Strongylidae</taxon>
        <taxon>Cylicocyclus</taxon>
    </lineage>
</organism>
<gene>
    <name evidence="6" type="ORF">CYNAS_LOCUS7720</name>
</gene>
<proteinExistence type="inferred from homology"/>
<dbReference type="AlphaFoldDB" id="A0AA36GPC5"/>
<dbReference type="GO" id="GO:0070008">
    <property type="term" value="F:serine-type exopeptidase activity"/>
    <property type="evidence" value="ECO:0007669"/>
    <property type="project" value="InterPro"/>
</dbReference>
<dbReference type="InterPro" id="IPR008758">
    <property type="entry name" value="Peptidase_S28"/>
</dbReference>
<dbReference type="Gene3D" id="1.20.120.980">
    <property type="entry name" value="Serine carboxypeptidase S28, SKS domain"/>
    <property type="match status" value="2"/>
</dbReference>
<dbReference type="PANTHER" id="PTHR11010:SF105">
    <property type="entry name" value="PEPTIDASE S28-RELATED"/>
    <property type="match status" value="1"/>
</dbReference>
<dbReference type="GO" id="GO:0008239">
    <property type="term" value="F:dipeptidyl-peptidase activity"/>
    <property type="evidence" value="ECO:0007669"/>
    <property type="project" value="TreeGrafter"/>
</dbReference>
<comment type="caution">
    <text evidence="6">The sequence shown here is derived from an EMBL/GenBank/DDBJ whole genome shotgun (WGS) entry which is preliminary data.</text>
</comment>
<keyword evidence="5" id="KW-0325">Glycoprotein</keyword>
<reference evidence="6" key="1">
    <citation type="submission" date="2023-07" db="EMBL/GenBank/DDBJ databases">
        <authorList>
            <consortium name="CYATHOMIX"/>
        </authorList>
    </citation>
    <scope>NUCLEOTIDE SEQUENCE</scope>
    <source>
        <strain evidence="6">N/A</strain>
    </source>
</reference>
<protein>
    <submittedName>
        <fullName evidence="6">Uncharacterized protein</fullName>
    </submittedName>
</protein>
<evidence type="ECO:0000313" key="6">
    <source>
        <dbReference type="EMBL" id="CAJ0595737.1"/>
    </source>
</evidence>
<dbReference type="SUPFAM" id="SSF53474">
    <property type="entry name" value="alpha/beta-Hydrolases"/>
    <property type="match status" value="2"/>
</dbReference>